<dbReference type="PANTHER" id="PTHR26312">
    <property type="entry name" value="TETRATRICOPEPTIDE REPEAT PROTEIN 5"/>
    <property type="match status" value="1"/>
</dbReference>
<protein>
    <submittedName>
        <fullName evidence="2">Uncharacterized protein</fullName>
    </submittedName>
</protein>
<comment type="caution">
    <text evidence="2">The sequence shown here is derived from an EMBL/GenBank/DDBJ whole genome shotgun (WGS) entry which is preliminary data.</text>
</comment>
<sequence>MVGELSEADLRVPPLPRKKNKNLDREDEISGRVMVERLFSAQVWMGASAARLGGEGGRVESTNRGGGDESRFGDGNRNQNNGNGNESTDAYYLRMIEANPGDALLFGNYARLLKESHKDAQRAESYFDQAVRNALNDRFIHALPQHSPMTAAS</sequence>
<dbReference type="AlphaFoldDB" id="A0AAN8UG91"/>
<organism evidence="2 3">
    <name type="scientific">Dillenia turbinata</name>
    <dbReference type="NCBI Taxonomy" id="194707"/>
    <lineage>
        <taxon>Eukaryota</taxon>
        <taxon>Viridiplantae</taxon>
        <taxon>Streptophyta</taxon>
        <taxon>Embryophyta</taxon>
        <taxon>Tracheophyta</taxon>
        <taxon>Spermatophyta</taxon>
        <taxon>Magnoliopsida</taxon>
        <taxon>eudicotyledons</taxon>
        <taxon>Gunneridae</taxon>
        <taxon>Pentapetalae</taxon>
        <taxon>Dilleniales</taxon>
        <taxon>Dilleniaceae</taxon>
        <taxon>Dillenia</taxon>
    </lineage>
</organism>
<reference evidence="2 3" key="1">
    <citation type="submission" date="2023-12" db="EMBL/GenBank/DDBJ databases">
        <title>A high-quality genome assembly for Dillenia turbinata (Dilleniales).</title>
        <authorList>
            <person name="Chanderbali A."/>
        </authorList>
    </citation>
    <scope>NUCLEOTIDE SEQUENCE [LARGE SCALE GENOMIC DNA]</scope>
    <source>
        <strain evidence="2">LSX21</strain>
        <tissue evidence="2">Leaf</tissue>
    </source>
</reference>
<evidence type="ECO:0000313" key="3">
    <source>
        <dbReference type="Proteomes" id="UP001370490"/>
    </source>
</evidence>
<name>A0AAN8UG91_9MAGN</name>
<keyword evidence="3" id="KW-1185">Reference proteome</keyword>
<accession>A0AAN8UG91</accession>
<feature type="region of interest" description="Disordered" evidence="1">
    <location>
        <begin position="52"/>
        <end position="87"/>
    </location>
</feature>
<gene>
    <name evidence="2" type="ORF">RJ641_024307</name>
</gene>
<evidence type="ECO:0000313" key="2">
    <source>
        <dbReference type="EMBL" id="KAK6912214.1"/>
    </source>
</evidence>
<dbReference type="EMBL" id="JBAMMX010000028">
    <property type="protein sequence ID" value="KAK6912214.1"/>
    <property type="molecule type" value="Genomic_DNA"/>
</dbReference>
<evidence type="ECO:0000256" key="1">
    <source>
        <dbReference type="SAM" id="MobiDB-lite"/>
    </source>
</evidence>
<dbReference type="PANTHER" id="PTHR26312:SF222">
    <property type="entry name" value="EXPRESSED PROTEIN"/>
    <property type="match status" value="1"/>
</dbReference>
<feature type="compositionally biased region" description="Low complexity" evidence="1">
    <location>
        <begin position="75"/>
        <end position="85"/>
    </location>
</feature>
<proteinExistence type="predicted"/>
<feature type="region of interest" description="Disordered" evidence="1">
    <location>
        <begin position="1"/>
        <end position="23"/>
    </location>
</feature>
<dbReference type="Proteomes" id="UP001370490">
    <property type="component" value="Unassembled WGS sequence"/>
</dbReference>